<sequence>MILAVLFFTAGAICASGVFFSVYSYLNGVSLQVMNTRVSGIVFGAVVFYLGVRYIVSLFSLKAELYEPTSRFSWDHFKKKKQ</sequence>
<protein>
    <submittedName>
        <fullName evidence="2">Uncharacterized protein</fullName>
    </submittedName>
</protein>
<evidence type="ECO:0000313" key="2">
    <source>
        <dbReference type="EMBL" id="MBW7571622.1"/>
    </source>
</evidence>
<proteinExistence type="predicted"/>
<feature type="transmembrane region" description="Helical" evidence="1">
    <location>
        <begin position="41"/>
        <end position="61"/>
    </location>
</feature>
<name>A0ABS7DKL4_9FIRM</name>
<accession>A0ABS7DKL4</accession>
<evidence type="ECO:0000256" key="1">
    <source>
        <dbReference type="SAM" id="Phobius"/>
    </source>
</evidence>
<dbReference type="EMBL" id="JAGFNZ010000001">
    <property type="protein sequence ID" value="MBW7571622.1"/>
    <property type="molecule type" value="Genomic_DNA"/>
</dbReference>
<reference evidence="2 3" key="1">
    <citation type="submission" date="2021-03" db="EMBL/GenBank/DDBJ databases">
        <title>Caproiciproducens sp. nov. isolated from feces of cow.</title>
        <authorList>
            <person name="Choi J.-Y."/>
        </authorList>
    </citation>
    <scope>NUCLEOTIDE SEQUENCE [LARGE SCALE GENOMIC DNA]</scope>
    <source>
        <strain evidence="2 3">AGMB10547</strain>
    </source>
</reference>
<keyword evidence="1" id="KW-0472">Membrane</keyword>
<keyword evidence="1" id="KW-1133">Transmembrane helix</keyword>
<evidence type="ECO:0000313" key="3">
    <source>
        <dbReference type="Proteomes" id="UP000719942"/>
    </source>
</evidence>
<comment type="caution">
    <text evidence="2">The sequence shown here is derived from an EMBL/GenBank/DDBJ whole genome shotgun (WGS) entry which is preliminary data.</text>
</comment>
<keyword evidence="3" id="KW-1185">Reference proteome</keyword>
<gene>
    <name evidence="2" type="ORF">J5W02_02240</name>
</gene>
<organism evidence="2 3">
    <name type="scientific">Caproiciproducens faecalis</name>
    <dbReference type="NCBI Taxonomy" id="2820301"/>
    <lineage>
        <taxon>Bacteria</taxon>
        <taxon>Bacillati</taxon>
        <taxon>Bacillota</taxon>
        <taxon>Clostridia</taxon>
        <taxon>Eubacteriales</taxon>
        <taxon>Acutalibacteraceae</taxon>
        <taxon>Caproiciproducens</taxon>
    </lineage>
</organism>
<keyword evidence="1" id="KW-0812">Transmembrane</keyword>
<dbReference type="Proteomes" id="UP000719942">
    <property type="component" value="Unassembled WGS sequence"/>
</dbReference>